<evidence type="ECO:0000256" key="2">
    <source>
        <dbReference type="ARBA" id="ARBA00022448"/>
    </source>
</evidence>
<dbReference type="SMART" id="SM00382">
    <property type="entry name" value="AAA"/>
    <property type="match status" value="1"/>
</dbReference>
<evidence type="ECO:0000256" key="3">
    <source>
        <dbReference type="ARBA" id="ARBA00022692"/>
    </source>
</evidence>
<dbReference type="PANTHER" id="PTHR48041:SF91">
    <property type="entry name" value="ABC TRANSPORTER G FAMILY MEMBER 28"/>
    <property type="match status" value="1"/>
</dbReference>
<dbReference type="Gene3D" id="3.40.50.300">
    <property type="entry name" value="P-loop containing nucleotide triphosphate hydrolases"/>
    <property type="match status" value="1"/>
</dbReference>
<dbReference type="SUPFAM" id="SSF52540">
    <property type="entry name" value="P-loop containing nucleoside triphosphate hydrolases"/>
    <property type="match status" value="1"/>
</dbReference>
<dbReference type="Pfam" id="PF00005">
    <property type="entry name" value="ABC_tran"/>
    <property type="match status" value="1"/>
</dbReference>
<evidence type="ECO:0000256" key="6">
    <source>
        <dbReference type="ARBA" id="ARBA00022989"/>
    </source>
</evidence>
<keyword evidence="4" id="KW-0547">Nucleotide-binding</keyword>
<feature type="transmembrane region" description="Helical" evidence="8">
    <location>
        <begin position="65"/>
        <end position="82"/>
    </location>
</feature>
<proteinExistence type="predicted"/>
<feature type="transmembrane region" description="Helical" evidence="8">
    <location>
        <begin position="634"/>
        <end position="654"/>
    </location>
</feature>
<feature type="transmembrane region" description="Helical" evidence="8">
    <location>
        <begin position="35"/>
        <end position="53"/>
    </location>
</feature>
<dbReference type="GO" id="GO:0016020">
    <property type="term" value="C:membrane"/>
    <property type="evidence" value="ECO:0007669"/>
    <property type="project" value="UniProtKB-SubCell"/>
</dbReference>
<dbReference type="PROSITE" id="PS50893">
    <property type="entry name" value="ABC_TRANSPORTER_2"/>
    <property type="match status" value="1"/>
</dbReference>
<evidence type="ECO:0000259" key="9">
    <source>
        <dbReference type="PROSITE" id="PS50893"/>
    </source>
</evidence>
<protein>
    <recommendedName>
        <fullName evidence="9">ABC transporter domain-containing protein</fullName>
    </recommendedName>
</protein>
<feature type="transmembrane region" description="Helical" evidence="8">
    <location>
        <begin position="845"/>
        <end position="871"/>
    </location>
</feature>
<sequence>MYAGKRFYNVIVQSSLGVCSLAVAVAGSMWLVDGYLGGFLTLLLVVVVVNHVFLQWSSGYCPAFVPRLLLFCTFITALYVVWLKNPAWSMLIAGMLIFLAICWLMSLDDCRCGVLLGRLLLVAAFAGLIFVTSRTDPELIVGMVILFVVGACYLIVLWAIEVFRPRSEAVAAGSAPAGAARALIDASMDLTGHVLRPGGPGSGGAGAMGFRERRPSSGARVGMLAREVESQQVSGADGVSFSLQSVGFSLPDGTELLKGIDLGISACDRVAVMGPSGSGKSTLLAVLSGQAFYGRVTGRFLINGEQADDLGFLRHVTGYVPQDDVLHGELTVEDNIRFQASLRLPAATNRSEVQSAVEQVTRDLNLSAIVKARVGTPEMRGISGGQRKRVSIAMELVAQPLLLFADEPTSGLDSTTAHEVVGCLNQAAQRQGTTVISVIHQPRYETLCLFSDLVLLATGGTLVYAGPAQEAAKSFQRHLRTSFPQNANPADVMLDAIQSPSQHSDAALAELRRCGRRNAAEVGPHSRDPFYRTKAPFFRAVVIHMDRAMLQTMCSYGTIAVNHALCIGALVLLCAMVKYQQIDNFMMQSSFAALFLMLLQAIAAQRIFGADLLNTLREARVGMSIAAYFVAKDLVALTEVTLSAAVFASTYGALSGAHQDLPHLFAGTWAFVYSIFGLSYIFSICLSAGAAQMSAVAATFVSYCVSGIYTPNLPQLAGYLGDRGWMIPALSSVRWFWGYLITAEVHYLTPLSRKYGSDSLRSKGYDPDYLDCSYEGLDRERTGVINLRIAWQAGRGCVCSGVNMLLLGLVFRFLAVVCLSLQVLAKTSGWARFFGQSERGAWKLMGRLFALLVACFLALAMLVEVWIFGIIQVEVPQLLRHLGLHSGR</sequence>
<gene>
    <name evidence="10" type="ORF">PBAH0796_LOCUS24928</name>
</gene>
<dbReference type="AlphaFoldDB" id="A0A7S0B1G9"/>
<dbReference type="EMBL" id="HBEG01040785">
    <property type="protein sequence ID" value="CAD8380684.1"/>
    <property type="molecule type" value="Transcribed_RNA"/>
</dbReference>
<dbReference type="InterPro" id="IPR003593">
    <property type="entry name" value="AAA+_ATPase"/>
</dbReference>
<reference evidence="10" key="1">
    <citation type="submission" date="2021-01" db="EMBL/GenBank/DDBJ databases">
        <authorList>
            <person name="Corre E."/>
            <person name="Pelletier E."/>
            <person name="Niang G."/>
            <person name="Scheremetjew M."/>
            <person name="Finn R."/>
            <person name="Kale V."/>
            <person name="Holt S."/>
            <person name="Cochrane G."/>
            <person name="Meng A."/>
            <person name="Brown T."/>
            <person name="Cohen L."/>
        </authorList>
    </citation>
    <scope>NUCLEOTIDE SEQUENCE</scope>
    <source>
        <strain evidence="10">Pbaha01</strain>
    </source>
</reference>
<dbReference type="GO" id="GO:0005524">
    <property type="term" value="F:ATP binding"/>
    <property type="evidence" value="ECO:0007669"/>
    <property type="project" value="UniProtKB-KW"/>
</dbReference>
<evidence type="ECO:0000256" key="5">
    <source>
        <dbReference type="ARBA" id="ARBA00022840"/>
    </source>
</evidence>
<dbReference type="InterPro" id="IPR003439">
    <property type="entry name" value="ABC_transporter-like_ATP-bd"/>
</dbReference>
<feature type="transmembrane region" description="Helical" evidence="8">
    <location>
        <begin position="554"/>
        <end position="579"/>
    </location>
</feature>
<feature type="transmembrane region" description="Helical" evidence="8">
    <location>
        <begin position="805"/>
        <end position="825"/>
    </location>
</feature>
<organism evidence="10">
    <name type="scientific">Pyrodinium bahamense</name>
    <dbReference type="NCBI Taxonomy" id="73915"/>
    <lineage>
        <taxon>Eukaryota</taxon>
        <taxon>Sar</taxon>
        <taxon>Alveolata</taxon>
        <taxon>Dinophyceae</taxon>
        <taxon>Gonyaulacales</taxon>
        <taxon>Pyrocystaceae</taxon>
        <taxon>Pyrodinium</taxon>
    </lineage>
</organism>
<dbReference type="Pfam" id="PF19055">
    <property type="entry name" value="ABC2_membrane_7"/>
    <property type="match status" value="2"/>
</dbReference>
<feature type="transmembrane region" description="Helical" evidence="8">
    <location>
        <begin position="591"/>
        <end position="613"/>
    </location>
</feature>
<feature type="transmembrane region" description="Helical" evidence="8">
    <location>
        <begin position="88"/>
        <end position="107"/>
    </location>
</feature>
<feature type="transmembrane region" description="Helical" evidence="8">
    <location>
        <begin position="139"/>
        <end position="160"/>
    </location>
</feature>
<keyword evidence="6 8" id="KW-1133">Transmembrane helix</keyword>
<feature type="transmembrane region" description="Helical" evidence="8">
    <location>
        <begin position="7"/>
        <end position="29"/>
    </location>
</feature>
<keyword evidence="5" id="KW-0067">ATP-binding</keyword>
<dbReference type="GO" id="GO:0140359">
    <property type="term" value="F:ABC-type transporter activity"/>
    <property type="evidence" value="ECO:0007669"/>
    <property type="project" value="InterPro"/>
</dbReference>
<evidence type="ECO:0000313" key="10">
    <source>
        <dbReference type="EMBL" id="CAD8380684.1"/>
    </source>
</evidence>
<evidence type="ECO:0000256" key="1">
    <source>
        <dbReference type="ARBA" id="ARBA00004141"/>
    </source>
</evidence>
<evidence type="ECO:0000256" key="8">
    <source>
        <dbReference type="SAM" id="Phobius"/>
    </source>
</evidence>
<keyword evidence="2" id="KW-0813">Transport</keyword>
<name>A0A7S0B1G9_9DINO</name>
<evidence type="ECO:0000256" key="7">
    <source>
        <dbReference type="ARBA" id="ARBA00023136"/>
    </source>
</evidence>
<dbReference type="InterPro" id="IPR027417">
    <property type="entry name" value="P-loop_NTPase"/>
</dbReference>
<dbReference type="PROSITE" id="PS00211">
    <property type="entry name" value="ABC_TRANSPORTER_1"/>
    <property type="match status" value="1"/>
</dbReference>
<accession>A0A7S0B1G9</accession>
<feature type="transmembrane region" description="Helical" evidence="8">
    <location>
        <begin position="114"/>
        <end position="133"/>
    </location>
</feature>
<keyword evidence="3 8" id="KW-0812">Transmembrane</keyword>
<comment type="subcellular location">
    <subcellularLocation>
        <location evidence="1">Membrane</location>
        <topology evidence="1">Multi-pass membrane protein</topology>
    </subcellularLocation>
</comment>
<dbReference type="InterPro" id="IPR050352">
    <property type="entry name" value="ABCG_transporters"/>
</dbReference>
<feature type="domain" description="ABC transporter" evidence="9">
    <location>
        <begin position="241"/>
        <end position="484"/>
    </location>
</feature>
<feature type="transmembrane region" description="Helical" evidence="8">
    <location>
        <begin position="666"/>
        <end position="686"/>
    </location>
</feature>
<evidence type="ECO:0000256" key="4">
    <source>
        <dbReference type="ARBA" id="ARBA00022741"/>
    </source>
</evidence>
<dbReference type="InterPro" id="IPR043926">
    <property type="entry name" value="ABCG_dom"/>
</dbReference>
<dbReference type="PANTHER" id="PTHR48041">
    <property type="entry name" value="ABC TRANSPORTER G FAMILY MEMBER 28"/>
    <property type="match status" value="1"/>
</dbReference>
<keyword evidence="7 8" id="KW-0472">Membrane</keyword>
<dbReference type="InterPro" id="IPR017871">
    <property type="entry name" value="ABC_transporter-like_CS"/>
</dbReference>
<dbReference type="GO" id="GO:0016887">
    <property type="term" value="F:ATP hydrolysis activity"/>
    <property type="evidence" value="ECO:0007669"/>
    <property type="project" value="InterPro"/>
</dbReference>